<evidence type="ECO:0000256" key="4">
    <source>
        <dbReference type="ARBA" id="ARBA00022692"/>
    </source>
</evidence>
<comment type="similarity">
    <text evidence="15">Belongs to the G-protein coupled receptor 1 family. Muscarinic acetylcholine receptor subfamily.</text>
</comment>
<dbReference type="InterPro" id="IPR015425">
    <property type="entry name" value="FH2_Formin"/>
</dbReference>
<evidence type="ECO:0000256" key="10">
    <source>
        <dbReference type="ARBA" id="ARBA00023170"/>
    </source>
</evidence>
<feature type="region of interest" description="Disordered" evidence="16">
    <location>
        <begin position="1501"/>
        <end position="1540"/>
    </location>
</feature>
<keyword evidence="12 14" id="KW-0807">Transducer</keyword>
<feature type="transmembrane region" description="Helical" evidence="15">
    <location>
        <begin position="496"/>
        <end position="514"/>
    </location>
</feature>
<evidence type="ECO:0000256" key="5">
    <source>
        <dbReference type="ARBA" id="ARBA00022989"/>
    </source>
</evidence>
<dbReference type="SUPFAM" id="SSF81321">
    <property type="entry name" value="Family A G protein-coupled receptor-like"/>
    <property type="match status" value="1"/>
</dbReference>
<feature type="region of interest" description="Disordered" evidence="16">
    <location>
        <begin position="1559"/>
        <end position="1604"/>
    </location>
</feature>
<comment type="subcellular location">
    <subcellularLocation>
        <location evidence="15">Cell membrane</location>
        <topology evidence="15">Multi-pass membrane protein</topology>
    </subcellularLocation>
    <subcellularLocation>
        <location evidence="15">Postsynaptic cell membrane</location>
        <topology evidence="15">Multi-pass membrane protein</topology>
    </subcellularLocation>
</comment>
<evidence type="ECO:0000256" key="12">
    <source>
        <dbReference type="ARBA" id="ARBA00023224"/>
    </source>
</evidence>
<dbReference type="CDD" id="cd15299">
    <property type="entry name" value="7tmA_mAChR_M3"/>
    <property type="match status" value="1"/>
</dbReference>
<dbReference type="PRINTS" id="PR00243">
    <property type="entry name" value="MUSCARINICR"/>
</dbReference>
<comment type="function">
    <text evidence="1">The muscarinic acetylcholine receptor mediates various cellular responses, including inhibition of adenylate cyclase, breakdown of phosphoinositides and modulation of potassium channels through the action of G proteins. Primary transducing effect is Pi turnover.</text>
</comment>
<protein>
    <recommendedName>
        <fullName evidence="15">Muscarinic acetylcholine receptor</fullName>
    </recommendedName>
</protein>
<name>A0ABQ8LUE2_LABRO</name>
<keyword evidence="9" id="KW-1015">Disulfide bond</keyword>
<organism evidence="19 20">
    <name type="scientific">Labeo rohita</name>
    <name type="common">Indian major carp</name>
    <name type="synonym">Cyprinus rohita</name>
    <dbReference type="NCBI Taxonomy" id="84645"/>
    <lineage>
        <taxon>Eukaryota</taxon>
        <taxon>Metazoa</taxon>
        <taxon>Chordata</taxon>
        <taxon>Craniata</taxon>
        <taxon>Vertebrata</taxon>
        <taxon>Euteleostomi</taxon>
        <taxon>Actinopterygii</taxon>
        <taxon>Neopterygii</taxon>
        <taxon>Teleostei</taxon>
        <taxon>Ostariophysi</taxon>
        <taxon>Cypriniformes</taxon>
        <taxon>Cyprinidae</taxon>
        <taxon>Labeoninae</taxon>
        <taxon>Labeonini</taxon>
        <taxon>Labeo</taxon>
    </lineage>
</organism>
<dbReference type="PROSITE" id="PS00237">
    <property type="entry name" value="G_PROTEIN_RECEP_F1_1"/>
    <property type="match status" value="1"/>
</dbReference>
<feature type="transmembrane region" description="Helical" evidence="15">
    <location>
        <begin position="186"/>
        <end position="211"/>
    </location>
</feature>
<dbReference type="EMBL" id="JACTAM010000017">
    <property type="protein sequence ID" value="KAI2654258.1"/>
    <property type="molecule type" value="Genomic_DNA"/>
</dbReference>
<keyword evidence="2 15" id="KW-1003">Cell membrane</keyword>
<keyword evidence="5 15" id="KW-1133">Transmembrane helix</keyword>
<dbReference type="SMART" id="SM00498">
    <property type="entry name" value="FH2"/>
    <property type="match status" value="1"/>
</dbReference>
<dbReference type="PROSITE" id="PS50262">
    <property type="entry name" value="G_PROTEIN_RECEP_F1_2"/>
    <property type="match status" value="1"/>
</dbReference>
<evidence type="ECO:0000256" key="8">
    <source>
        <dbReference type="ARBA" id="ARBA00023136"/>
    </source>
</evidence>
<feature type="compositionally biased region" description="Low complexity" evidence="16">
    <location>
        <begin position="648"/>
        <end position="657"/>
    </location>
</feature>
<feature type="region of interest" description="Disordered" evidence="16">
    <location>
        <begin position="776"/>
        <end position="827"/>
    </location>
</feature>
<dbReference type="InterPro" id="IPR042201">
    <property type="entry name" value="FH2_Formin_sf"/>
</dbReference>
<evidence type="ECO:0000256" key="16">
    <source>
        <dbReference type="SAM" id="MobiDB-lite"/>
    </source>
</evidence>
<keyword evidence="3" id="KW-0597">Phosphoprotein</keyword>
<dbReference type="InterPro" id="IPR017452">
    <property type="entry name" value="GPCR_Rhodpsn_7TM"/>
</dbReference>
<feature type="region of interest" description="Disordered" evidence="16">
    <location>
        <begin position="328"/>
        <end position="366"/>
    </location>
</feature>
<feature type="region of interest" description="Disordered" evidence="16">
    <location>
        <begin position="393"/>
        <end position="423"/>
    </location>
</feature>
<feature type="compositionally biased region" description="Polar residues" evidence="16">
    <location>
        <begin position="880"/>
        <end position="892"/>
    </location>
</feature>
<evidence type="ECO:0000256" key="14">
    <source>
        <dbReference type="RuleBase" id="RU000688"/>
    </source>
</evidence>
<feature type="compositionally biased region" description="Basic and acidic residues" evidence="16">
    <location>
        <begin position="809"/>
        <end position="822"/>
    </location>
</feature>
<comment type="caution">
    <text evidence="15">Lacks conserved residue(s) required for the propagation of feature annotation.</text>
</comment>
<evidence type="ECO:0000256" key="7">
    <source>
        <dbReference type="ARBA" id="ARBA00023040"/>
    </source>
</evidence>
<dbReference type="PANTHER" id="PTHR24247">
    <property type="entry name" value="5-HYDROXYTRYPTAMINE RECEPTOR"/>
    <property type="match status" value="1"/>
</dbReference>
<evidence type="ECO:0000259" key="18">
    <source>
        <dbReference type="PROSITE" id="PS51444"/>
    </source>
</evidence>
<evidence type="ECO:0000259" key="17">
    <source>
        <dbReference type="PROSITE" id="PS50262"/>
    </source>
</evidence>
<accession>A0ABQ8LUE2</accession>
<keyword evidence="13 15" id="KW-0628">Postsynaptic cell membrane</keyword>
<keyword evidence="6 15" id="KW-0770">Synapse</keyword>
<keyword evidence="11" id="KW-0325">Glycoprotein</keyword>
<evidence type="ECO:0000313" key="20">
    <source>
        <dbReference type="Proteomes" id="UP000830375"/>
    </source>
</evidence>
<feature type="compositionally biased region" description="Pro residues" evidence="16">
    <location>
        <begin position="1501"/>
        <end position="1512"/>
    </location>
</feature>
<feature type="region of interest" description="Disordered" evidence="16">
    <location>
        <begin position="1339"/>
        <end position="1372"/>
    </location>
</feature>
<evidence type="ECO:0000256" key="6">
    <source>
        <dbReference type="ARBA" id="ARBA00023018"/>
    </source>
</evidence>
<sequence>MMDSNSTELGLYSSSDALGVGIYPVSTPWPMLQNTSLINLSTVFKLNGSNVEVEGQSYDPLGGHSLWQVILIVVFTGLLSVITIIGNILVMVSFKVNRQLKTVNNYFLLSLAVADLIIGVISMNLYTAYIVMGQWAMGNWACDLWLAIDYVASNASVMNLLVISFDRYFSITRPLTYRAKRTTRRAGVMIGLAWFVSLILWAPAILFWQYFVGERTVPPDKCYIQFLSEPIITFCTAMAAFYLPVTIMSVLYWRIYKETENRSRELAGLQGSVGRFAGVERPRFHLHATGGSSRSCSSFELGQPGHRQSSVHGLSGRFHCWGWKSGGRDKGGPHREADQSSSDSWNNNDAGLSADHSGSSEDEECAPSTTRAIFSIVLNLPGMRAAVNSQVTSCEDLDTEEDPLRSPVENDGRDGSISRSVTNGNKRFVGSMSKVQSMSVIQSSTDPSVDVTNTTVKSPSAPITFKEAALAKRFAARARTQITKRKRMSLIKEKKAAQTLSAILFAFIITWTPYNIMVLVNTFCNGCIPENLWALGYWLCYVNSTVNPMCYALCNKTFRSTFKMILLCRWDQKKSKPSFPQRHAVSIARIKMQTIQTIEMQLPVLRESFHSSPFRERAKERRKSSLTNLIRRQQQQLLCQQQQSELHQKQQLSSSSQGHTAHAQLVRSSSSPLCDLVEQTDELEKVKEIGRQGELSLRRSSGTASQPASSLQQLLLPAVKRERAGLEREGEKVQGSTERREKREQHGERESQSYHTRSQHGLIAKGVRLLRNMGNQEAKLKKPTVAEGAGSGASTEDRDHLKKIKKSKLSGDSDKKKSKSEGSKGSVFSNIRIRKGLSRKGLSKEDVLDGGIRIKSMDANSSSNGGISGDELEGLKPESKQLTAESRQSTLDTTEDDAEGSGSDTDLYSYHSASEAQDLLSDIQRTIRQQQQMEGLSEGEGQTEVTQGLTSSSFVCMGEPEKVEGVFASDSKVQDLKSSRDTVEEVITTMLKVESGGEVTADRSEHLTSLASDYSIQESITETSSVQDNIAVSKSTSNYSFQDTTGTSTSYESAEEILESSSLSSPLEECHYGSNSLTQSLEVGLNSGNHTSSMSKISRVIFVPQKSISSVELNVEGDGGVEEVEREYSNHQRRKSSAASITQWSSENFLGLGSRPRRTSSANLGVKSYPTVHASYVKTTTRQLTSPIISPSPSPMCPRKVGLELGSGQGSYRAGSWRARRQRSCSIAGPVGCHDEWCEAIHGQSELIDPGFQTLRSTQTPSAFPDVFSGRSLFERCLVQWDCSKDDSATQDIERFCSRILALGILQPFSDSIREPPTGSDKDQLYTWAPVGQNEIRTPGRLQTMWPPSPSPTAAQVRDGSTRQSGIVPEGTSVSIQELERTIEELLVKISDMERDNDVLDGTKLGMRDREVGGFSQTIKQTKVNERRVLHHVKAIQTSPVEEAFKFPVPLSDQSHTPKLSDTATSPVGLPSACNCQRKQEIRPSAPPLLPVVPVPIPPPPPPPPPPLPDMTPPLSGMTPPPPPPLPGMAPPPPPPPLPGIVPPPAPVGMAPPPPPLPGMAPPPPPPLPGMAPPPPPPPPGCGPPPPPPPPGIGLPPPPFGPPPPFMGLVPFGMAQESIPLKTVIEPPRPMKPLYWTRIQLHAKKDAKSALVWEKVQEPSVDFDEFVELFAKSAVKEKKKPISDTITKSKAKQVVKLLSNKRSQAVGILMSSLHLDMKDIQNAILNMDCTVVDLETLQALYENVKLDRIYPNILELCLDAVHSKREPRKYVLNTKTNMQATNTAGMSKVYHGARCAWVLMSLHTMIAMCIAATVINLAVSTKAPLHVFCMRVCAARHYDEIKTGHQSHTSTSDFQDARTVRDSTLSLTPSTKTTEHPLTHTHTHSHKCVTSVQRKLETLLRVCTALQSSQAVLQVLGLVLAFGNIMNGGNRSRGQADGFTLDILPKLKDVKSSDNSQSLLSYIVAYYLRHFDEDAGKETCVYPLPEPQDLFQASQMKFEDFQRDLRKLRKDLNGKRLKLPVKHPLLCSLTSKAIYQGLQEVSEIGSALCRKSKVVRPSLSARRSVNEVVEIPANIFIANTKHTHTHTDVEILTFHCQHVWLVQILEKTPMDVDVLNRFGVHLLNRSSLRLFNASKYFFSGNVLCFSESSTVHIPKISPWPNKHGFSLTPALKQMCDTDSWNGHRVMWATRQVLAFTDPLIQLAGTLACVHVCIALIAMRGCDPSPTVVMECDTVKPVGLLEDSRCTANRSEEKVHEMGFISISCSAETEKVCNVSSEEHLQPFKNKMEEFLTRVLCFPDEGELNDPAIVFYCSCSPSCLFAFSILHLCFDPSLFDMALATAECCLSFFVFKLVLSMKLTTERREEEKLSETGVCMCVRDRHRLCAVWSTLSTPKAELELQEKQLTDTQRIFLELSVFFSVKPKAGEKEVSPNTFFTVWHEFSSDFKELWKRENKCLLQERKPSWDRKCEVLLYQIQQNFLFPQFFLSFST</sequence>
<feature type="transmembrane region" description="Helical" evidence="15">
    <location>
        <begin position="231"/>
        <end position="253"/>
    </location>
</feature>
<dbReference type="InterPro" id="IPR001183">
    <property type="entry name" value="Musac_Ach_M3_rcpt"/>
</dbReference>
<dbReference type="InterPro" id="IPR000995">
    <property type="entry name" value="Musac_Ach_rcpt"/>
</dbReference>
<dbReference type="SUPFAM" id="SSF101447">
    <property type="entry name" value="Formin homology 2 domain (FH2 domain)"/>
    <property type="match status" value="3"/>
</dbReference>
<feature type="domain" description="G-protein coupled receptors family 1 profile" evidence="17">
    <location>
        <begin position="86"/>
        <end position="551"/>
    </location>
</feature>
<dbReference type="Pfam" id="PF02181">
    <property type="entry name" value="FH2"/>
    <property type="match status" value="2"/>
</dbReference>
<dbReference type="Gene3D" id="1.20.58.2220">
    <property type="entry name" value="Formin, FH2 domain"/>
    <property type="match status" value="3"/>
</dbReference>
<evidence type="ECO:0000256" key="9">
    <source>
        <dbReference type="ARBA" id="ARBA00023157"/>
    </source>
</evidence>
<evidence type="ECO:0000256" key="3">
    <source>
        <dbReference type="ARBA" id="ARBA00022553"/>
    </source>
</evidence>
<feature type="compositionally biased region" description="Basic and acidic residues" evidence="16">
    <location>
        <begin position="402"/>
        <end position="416"/>
    </location>
</feature>
<feature type="domain" description="FH2" evidence="18">
    <location>
        <begin position="1621"/>
        <end position="2131"/>
    </location>
</feature>
<dbReference type="Proteomes" id="UP000830375">
    <property type="component" value="Unassembled WGS sequence"/>
</dbReference>
<feature type="region of interest" description="Disordered" evidence="16">
    <location>
        <begin position="648"/>
        <end position="670"/>
    </location>
</feature>
<dbReference type="PRINTS" id="PR00237">
    <property type="entry name" value="GPCRRHODOPSN"/>
</dbReference>
<feature type="compositionally biased region" description="Low complexity" evidence="16">
    <location>
        <begin position="339"/>
        <end position="349"/>
    </location>
</feature>
<proteinExistence type="inferred from homology"/>
<dbReference type="PROSITE" id="PS51444">
    <property type="entry name" value="FH2"/>
    <property type="match status" value="1"/>
</dbReference>
<evidence type="ECO:0000256" key="13">
    <source>
        <dbReference type="ARBA" id="ARBA00023257"/>
    </source>
</evidence>
<comment type="caution">
    <text evidence="19">The sequence shown here is derived from an EMBL/GenBank/DDBJ whole genome shotgun (WGS) entry which is preliminary data.</text>
</comment>
<dbReference type="PANTHER" id="PTHR24247:SF183">
    <property type="entry name" value="MUSCARINIC ACETYLCHOLINE RECEPTOR M3"/>
    <property type="match status" value="1"/>
</dbReference>
<evidence type="ECO:0000256" key="11">
    <source>
        <dbReference type="ARBA" id="ARBA00023180"/>
    </source>
</evidence>
<keyword evidence="8 15" id="KW-0472">Membrane</keyword>
<feature type="region of interest" description="Disordered" evidence="16">
    <location>
        <begin position="855"/>
        <end position="907"/>
    </location>
</feature>
<feature type="compositionally biased region" description="Basic and acidic residues" evidence="16">
    <location>
        <begin position="328"/>
        <end position="338"/>
    </location>
</feature>
<evidence type="ECO:0000313" key="19">
    <source>
        <dbReference type="EMBL" id="KAI2654258.1"/>
    </source>
</evidence>
<keyword evidence="4 14" id="KW-0812">Transmembrane</keyword>
<feature type="transmembrane region" description="Helical" evidence="15">
    <location>
        <begin position="106"/>
        <end position="132"/>
    </location>
</feature>
<keyword evidence="20" id="KW-1185">Reference proteome</keyword>
<keyword evidence="7 14" id="KW-0297">G-protein coupled receptor</keyword>
<feature type="compositionally biased region" description="Low complexity" evidence="16">
    <location>
        <begin position="704"/>
        <end position="718"/>
    </location>
</feature>
<evidence type="ECO:0000256" key="1">
    <source>
        <dbReference type="ARBA" id="ARBA00003336"/>
    </source>
</evidence>
<reference evidence="19 20" key="1">
    <citation type="submission" date="2022-01" db="EMBL/GenBank/DDBJ databases">
        <title>A high-quality chromosome-level genome assembly of rohu carp, Labeo rohita.</title>
        <authorList>
            <person name="Arick M.A. II"/>
            <person name="Hsu C.-Y."/>
            <person name="Magbanua Z."/>
            <person name="Pechanova O."/>
            <person name="Grover C."/>
            <person name="Miller E."/>
            <person name="Thrash A."/>
            <person name="Ezzel L."/>
            <person name="Alam S."/>
            <person name="Benzie J."/>
            <person name="Hamilton M."/>
            <person name="Karsi A."/>
            <person name="Lawrence M.L."/>
            <person name="Peterson D.G."/>
        </authorList>
    </citation>
    <scope>NUCLEOTIDE SEQUENCE [LARGE SCALE GENOMIC DNA]</scope>
    <source>
        <strain evidence="20">BAU-BD-2019</strain>
        <tissue evidence="19">Blood</tissue>
    </source>
</reference>
<feature type="transmembrane region" description="Helical" evidence="15">
    <location>
        <begin position="66"/>
        <end position="94"/>
    </location>
</feature>
<feature type="region of interest" description="Disordered" evidence="16">
    <location>
        <begin position="694"/>
        <end position="763"/>
    </location>
</feature>
<feature type="transmembrane region" description="Helical" evidence="15">
    <location>
        <begin position="144"/>
        <end position="165"/>
    </location>
</feature>
<evidence type="ECO:0000256" key="2">
    <source>
        <dbReference type="ARBA" id="ARBA00022475"/>
    </source>
</evidence>
<dbReference type="InterPro" id="IPR000276">
    <property type="entry name" value="GPCR_Rhodpsn"/>
</dbReference>
<feature type="compositionally biased region" description="Basic and acidic residues" evidence="16">
    <location>
        <begin position="719"/>
        <end position="752"/>
    </location>
</feature>
<dbReference type="PRINTS" id="PR00540">
    <property type="entry name" value="MUSCRINICM3R"/>
</dbReference>
<dbReference type="Gene3D" id="1.20.1070.10">
    <property type="entry name" value="Rhodopsin 7-helix transmembrane proteins"/>
    <property type="match status" value="2"/>
</dbReference>
<evidence type="ECO:0000256" key="15">
    <source>
        <dbReference type="RuleBase" id="RU361191"/>
    </source>
</evidence>
<keyword evidence="10 14" id="KW-0675">Receptor</keyword>
<dbReference type="SMART" id="SM01381">
    <property type="entry name" value="7TM_GPCR_Srsx"/>
    <property type="match status" value="1"/>
</dbReference>
<dbReference type="Pfam" id="PF00001">
    <property type="entry name" value="7tm_1"/>
    <property type="match status" value="1"/>
</dbReference>
<gene>
    <name evidence="19" type="ORF">H4Q32_010927</name>
</gene>
<feature type="compositionally biased region" description="Pro residues" evidence="16">
    <location>
        <begin position="1519"/>
        <end position="1540"/>
    </location>
</feature>